<keyword evidence="4" id="KW-0862">Zinc</keyword>
<evidence type="ECO:0000256" key="2">
    <source>
        <dbReference type="ARBA" id="ARBA00022723"/>
    </source>
</evidence>
<evidence type="ECO:0000256" key="3">
    <source>
        <dbReference type="ARBA" id="ARBA00022801"/>
    </source>
</evidence>
<comment type="caution">
    <text evidence="6">The sequence shown here is derived from an EMBL/GenBank/DDBJ whole genome shotgun (WGS) entry which is preliminary data.</text>
</comment>
<evidence type="ECO:0000259" key="5">
    <source>
        <dbReference type="Pfam" id="PF00413"/>
    </source>
</evidence>
<dbReference type="Pfam" id="PF00413">
    <property type="entry name" value="Peptidase_M10"/>
    <property type="match status" value="1"/>
</dbReference>
<dbReference type="InterPro" id="IPR001818">
    <property type="entry name" value="Pept_M10_metallopeptidase"/>
</dbReference>
<keyword evidence="2" id="KW-0479">Metal-binding</keyword>
<keyword evidence="1" id="KW-0645">Protease</keyword>
<keyword evidence="7" id="KW-1185">Reference proteome</keyword>
<dbReference type="EMBL" id="JBHSWJ010000002">
    <property type="protein sequence ID" value="MFC6714829.1"/>
    <property type="molecule type" value="Genomic_DNA"/>
</dbReference>
<dbReference type="EC" id="3.4.24.-" evidence="6"/>
<evidence type="ECO:0000313" key="6">
    <source>
        <dbReference type="EMBL" id="MFC6714829.1"/>
    </source>
</evidence>
<evidence type="ECO:0000256" key="4">
    <source>
        <dbReference type="ARBA" id="ARBA00022833"/>
    </source>
</evidence>
<dbReference type="InterPro" id="IPR021190">
    <property type="entry name" value="Pept_M10A"/>
</dbReference>
<evidence type="ECO:0000256" key="1">
    <source>
        <dbReference type="ARBA" id="ARBA00022670"/>
    </source>
</evidence>
<dbReference type="Gene3D" id="3.40.390.10">
    <property type="entry name" value="Collagenase (Catalytic Domain)"/>
    <property type="match status" value="1"/>
</dbReference>
<dbReference type="Proteomes" id="UP001596356">
    <property type="component" value="Unassembled WGS sequence"/>
</dbReference>
<gene>
    <name evidence="6" type="ORF">ACFQBT_13815</name>
</gene>
<protein>
    <submittedName>
        <fullName evidence="6">Matrixin family metalloprotease</fullName>
        <ecNumber evidence="6">3.4.24.-</ecNumber>
    </submittedName>
</protein>
<sequence>MATTVNWSTSQNQGSAAHELGHATGLGHSAVGCAVMAPVSSATCGFTPSADDAAAMRAIY</sequence>
<feature type="domain" description="Peptidase M10 metallopeptidase" evidence="5">
    <location>
        <begin position="16"/>
        <end position="60"/>
    </location>
</feature>
<proteinExistence type="predicted"/>
<organism evidence="6 7">
    <name type="scientific">Branchiibius cervicis</name>
    <dbReference type="NCBI Taxonomy" id="908252"/>
    <lineage>
        <taxon>Bacteria</taxon>
        <taxon>Bacillati</taxon>
        <taxon>Actinomycetota</taxon>
        <taxon>Actinomycetes</taxon>
        <taxon>Micrococcales</taxon>
        <taxon>Dermacoccaceae</taxon>
        <taxon>Branchiibius</taxon>
    </lineage>
</organism>
<evidence type="ECO:0000313" key="7">
    <source>
        <dbReference type="Proteomes" id="UP001596356"/>
    </source>
</evidence>
<name>A0ABW2AVX7_9MICO</name>
<dbReference type="GO" id="GO:0008237">
    <property type="term" value="F:metallopeptidase activity"/>
    <property type="evidence" value="ECO:0007669"/>
    <property type="project" value="UniProtKB-KW"/>
</dbReference>
<keyword evidence="6" id="KW-0482">Metalloprotease</keyword>
<keyword evidence="3 6" id="KW-0378">Hydrolase</keyword>
<dbReference type="RefSeq" id="WP_377823500.1">
    <property type="nucleotide sequence ID" value="NZ_JBHSWJ010000002.1"/>
</dbReference>
<dbReference type="SUPFAM" id="SSF55486">
    <property type="entry name" value="Metalloproteases ('zincins'), catalytic domain"/>
    <property type="match status" value="1"/>
</dbReference>
<dbReference type="InterPro" id="IPR024079">
    <property type="entry name" value="MetalloPept_cat_dom_sf"/>
</dbReference>
<dbReference type="PRINTS" id="PR00138">
    <property type="entry name" value="MATRIXIN"/>
</dbReference>
<reference evidence="7" key="1">
    <citation type="journal article" date="2019" name="Int. J. Syst. Evol. Microbiol.">
        <title>The Global Catalogue of Microorganisms (GCM) 10K type strain sequencing project: providing services to taxonomists for standard genome sequencing and annotation.</title>
        <authorList>
            <consortium name="The Broad Institute Genomics Platform"/>
            <consortium name="The Broad Institute Genome Sequencing Center for Infectious Disease"/>
            <person name="Wu L."/>
            <person name="Ma J."/>
        </authorList>
    </citation>
    <scope>NUCLEOTIDE SEQUENCE [LARGE SCALE GENOMIC DNA]</scope>
    <source>
        <strain evidence="7">NBRC 106593</strain>
    </source>
</reference>
<accession>A0ABW2AVX7</accession>